<dbReference type="RefSeq" id="WP_044036528.1">
    <property type="nucleotide sequence ID" value="NZ_HG917868.1"/>
</dbReference>
<accession>W6RUC5</accession>
<dbReference type="AlphaFoldDB" id="W6RUC5"/>
<evidence type="ECO:0000313" key="2">
    <source>
        <dbReference type="Proteomes" id="UP000019426"/>
    </source>
</evidence>
<proteinExistence type="predicted"/>
<dbReference type="KEGG" id="clt:CM240_0723"/>
<dbReference type="eggNOG" id="ENOG5032JS7">
    <property type="taxonomic scope" value="Bacteria"/>
</dbReference>
<keyword evidence="2" id="KW-1185">Reference proteome</keyword>
<dbReference type="PATRIC" id="fig|1216932.3.peg.709"/>
<protein>
    <submittedName>
        <fullName evidence="1">Uncharacterized protein</fullName>
    </submittedName>
</protein>
<reference evidence="1 2" key="1">
    <citation type="submission" date="2013-11" db="EMBL/GenBank/DDBJ databases">
        <title>Complete genome sequence of Clostridum sp. M2/40.</title>
        <authorList>
            <person name="Wibberg D."/>
            <person name="Puehler A."/>
            <person name="Schlueter A."/>
        </authorList>
    </citation>
    <scope>NUCLEOTIDE SEQUENCE [LARGE SCALE GENOMIC DNA]</scope>
    <source>
        <strain evidence="2">M2/40</strain>
    </source>
</reference>
<gene>
    <name evidence="1" type="ORF">CM240_0723</name>
</gene>
<dbReference type="Proteomes" id="UP000019426">
    <property type="component" value="Chromosome M2/40_rep1"/>
</dbReference>
<dbReference type="OrthoDB" id="1905484at2"/>
<name>W6RUC5_9CLOT</name>
<dbReference type="EMBL" id="HG917868">
    <property type="protein sequence ID" value="CDM67888.1"/>
    <property type="molecule type" value="Genomic_DNA"/>
</dbReference>
<organism evidence="1 2">
    <name type="scientific">Clostridium bornimense</name>
    <dbReference type="NCBI Taxonomy" id="1216932"/>
    <lineage>
        <taxon>Bacteria</taxon>
        <taxon>Bacillati</taxon>
        <taxon>Bacillota</taxon>
        <taxon>Clostridia</taxon>
        <taxon>Eubacteriales</taxon>
        <taxon>Clostridiaceae</taxon>
        <taxon>Clostridium</taxon>
    </lineage>
</organism>
<dbReference type="HOGENOM" id="CLU_1297991_0_0_9"/>
<sequence length="212" mass="24890">MFNIKKEGYFLAVGKNNFYHRYPDGKEEILFLENAKLNPNVPFYHYLYDSSSLEGDFRSKNNERIKNSLFCLLEDDANYIDKVILEEYSKEYLNASKISFVEQCSILNMEKEKYVAVSKTERSIVVSYIENNSVIKKSLLDTKVEISEVEQIIKDYMYVNRFESIPLYINNISYDMSKFSSMGILVGKEVVFENARKYGEIYRCLGKSWGFK</sequence>
<evidence type="ECO:0000313" key="1">
    <source>
        <dbReference type="EMBL" id="CDM67888.1"/>
    </source>
</evidence>